<sequence length="197" mass="21258">MIDLIQKQILAILFAGGDAVELSRVAQAVGADEETVERLLPGLRGELDDAGMPFELLRLGDRLQLATRAEFAPVIREALELRRNIPLTQAALEVLAVIAYNQPVTRAFIEQVRGVESSGVVNSLIDKALVEEAGRLELPGRPIAYRTTANFLRCFGLSSLDELPTVPSGEEEALPVPDDVLEGQVAFGELELAGDDA</sequence>
<dbReference type="Gene3D" id="1.10.10.10">
    <property type="entry name" value="Winged helix-like DNA-binding domain superfamily/Winged helix DNA-binding domain"/>
    <property type="match status" value="2"/>
</dbReference>
<dbReference type="PANTHER" id="PTHR34298">
    <property type="entry name" value="SEGREGATION AND CONDENSATION PROTEIN B"/>
    <property type="match status" value="1"/>
</dbReference>
<gene>
    <name evidence="5" type="primary">scpB</name>
    <name evidence="5" type="ORF">D4A47_08195</name>
</gene>
<dbReference type="InterPro" id="IPR036388">
    <property type="entry name" value="WH-like_DNA-bd_sf"/>
</dbReference>
<keyword evidence="4" id="KW-0131">Cell cycle</keyword>
<dbReference type="NCBIfam" id="TIGR00281">
    <property type="entry name" value="SMC-Scp complex subunit ScpB"/>
    <property type="match status" value="1"/>
</dbReference>
<keyword evidence="6" id="KW-1185">Reference proteome</keyword>
<keyword evidence="2" id="KW-0132">Cell division</keyword>
<dbReference type="GO" id="GO:0051304">
    <property type="term" value="P:chromosome separation"/>
    <property type="evidence" value="ECO:0007669"/>
    <property type="project" value="InterPro"/>
</dbReference>
<organism evidence="5 6">
    <name type="scientific">Anaerotruncus massiliensis</name>
    <name type="common">ex Liu et al. 2021</name>
    <dbReference type="NCBI Taxonomy" id="2321404"/>
    <lineage>
        <taxon>Bacteria</taxon>
        <taxon>Bacillati</taxon>
        <taxon>Bacillota</taxon>
        <taxon>Clostridia</taxon>
        <taxon>Eubacteriales</taxon>
        <taxon>Oscillospiraceae</taxon>
        <taxon>Anaerotruncus</taxon>
    </lineage>
</organism>
<protein>
    <submittedName>
        <fullName evidence="5">SMC-Scp complex subunit ScpB</fullName>
    </submittedName>
</protein>
<accession>A0A498CNU8</accession>
<evidence type="ECO:0000256" key="1">
    <source>
        <dbReference type="ARBA" id="ARBA00022490"/>
    </source>
</evidence>
<comment type="caution">
    <text evidence="5">The sequence shown here is derived from an EMBL/GenBank/DDBJ whole genome shotgun (WGS) entry which is preliminary data.</text>
</comment>
<dbReference type="InterPro" id="IPR005234">
    <property type="entry name" value="ScpB_csome_segregation"/>
</dbReference>
<name>A0A498CNU8_9FIRM</name>
<proteinExistence type="predicted"/>
<dbReference type="SUPFAM" id="SSF46785">
    <property type="entry name" value="Winged helix' DNA-binding domain"/>
    <property type="match status" value="2"/>
</dbReference>
<dbReference type="InterPro" id="IPR036390">
    <property type="entry name" value="WH_DNA-bd_sf"/>
</dbReference>
<evidence type="ECO:0000256" key="2">
    <source>
        <dbReference type="ARBA" id="ARBA00022618"/>
    </source>
</evidence>
<dbReference type="Proteomes" id="UP000276301">
    <property type="component" value="Unassembled WGS sequence"/>
</dbReference>
<dbReference type="Pfam" id="PF04079">
    <property type="entry name" value="SMC_ScpB"/>
    <property type="match status" value="1"/>
</dbReference>
<reference evidence="5 6" key="1">
    <citation type="submission" date="2018-10" db="EMBL/GenBank/DDBJ databases">
        <title>Anaerotruncus faecis sp. nov., isolated from human feces.</title>
        <authorList>
            <person name="Wang Y.-J."/>
        </authorList>
    </citation>
    <scope>NUCLEOTIDE SEQUENCE [LARGE SCALE GENOMIC DNA]</scope>
    <source>
        <strain evidence="5 6">22A2-44</strain>
    </source>
</reference>
<evidence type="ECO:0000313" key="6">
    <source>
        <dbReference type="Proteomes" id="UP000276301"/>
    </source>
</evidence>
<evidence type="ECO:0000256" key="4">
    <source>
        <dbReference type="ARBA" id="ARBA00023306"/>
    </source>
</evidence>
<dbReference type="RefSeq" id="WP_101548894.1">
    <property type="nucleotide sequence ID" value="NZ_DBFNFR010000082.1"/>
</dbReference>
<dbReference type="GO" id="GO:0051301">
    <property type="term" value="P:cell division"/>
    <property type="evidence" value="ECO:0007669"/>
    <property type="project" value="UniProtKB-KW"/>
</dbReference>
<dbReference type="AlphaFoldDB" id="A0A498CNU8"/>
<dbReference type="EMBL" id="RCHT01000012">
    <property type="protein sequence ID" value="RLL10864.1"/>
    <property type="molecule type" value="Genomic_DNA"/>
</dbReference>
<evidence type="ECO:0000256" key="3">
    <source>
        <dbReference type="ARBA" id="ARBA00022829"/>
    </source>
</evidence>
<evidence type="ECO:0000313" key="5">
    <source>
        <dbReference type="EMBL" id="RLL10864.1"/>
    </source>
</evidence>
<keyword evidence="3" id="KW-0159">Chromosome partition</keyword>
<dbReference type="PANTHER" id="PTHR34298:SF2">
    <property type="entry name" value="SEGREGATION AND CONDENSATION PROTEIN B"/>
    <property type="match status" value="1"/>
</dbReference>
<dbReference type="PIRSF" id="PIRSF019345">
    <property type="entry name" value="ScpB"/>
    <property type="match status" value="1"/>
</dbReference>
<keyword evidence="1" id="KW-0963">Cytoplasm</keyword>